<dbReference type="HOGENOM" id="CLU_1967991_0_0_6"/>
<evidence type="ECO:0000313" key="3">
    <source>
        <dbReference type="Proteomes" id="UP000005090"/>
    </source>
</evidence>
<evidence type="ECO:0008006" key="4">
    <source>
        <dbReference type="Google" id="ProtNLM"/>
    </source>
</evidence>
<dbReference type="STRING" id="686340.Metal_1847"/>
<dbReference type="eggNOG" id="ENOG5031V4B">
    <property type="taxonomic scope" value="Bacteria"/>
</dbReference>
<reference evidence="2 3" key="1">
    <citation type="journal article" date="2013" name="Genome Announc.">
        <title>Genome Sequence of the Obligate Gammaproteobacterial Methanotroph Methylomicrobium album Strain BG8.</title>
        <authorList>
            <person name="Kits K.D."/>
            <person name="Kalyuzhnaya M.G."/>
            <person name="Klotz M.G."/>
            <person name="Jetten M.S."/>
            <person name="Op den Camp H.J."/>
            <person name="Vuilleumier S."/>
            <person name="Bringel F."/>
            <person name="Dispirito A.A."/>
            <person name="Murrell J.C."/>
            <person name="Bruce D."/>
            <person name="Cheng J.F."/>
            <person name="Copeland A."/>
            <person name="Goodwin L."/>
            <person name="Hauser L."/>
            <person name="Lajus A."/>
            <person name="Land M.L."/>
            <person name="Lapidus A."/>
            <person name="Lucas S."/>
            <person name="Medigue C."/>
            <person name="Pitluck S."/>
            <person name="Woyke T."/>
            <person name="Zeytun A."/>
            <person name="Stein L.Y."/>
        </authorList>
    </citation>
    <scope>NUCLEOTIDE SEQUENCE [LARGE SCALE GENOMIC DNA]</scope>
    <source>
        <strain evidence="2 3">BG8</strain>
    </source>
</reference>
<keyword evidence="3" id="KW-1185">Reference proteome</keyword>
<gene>
    <name evidence="2" type="ORF">Metal_1847</name>
</gene>
<sequence length="125" mass="14097">MRHYLLSSVALLASFTANADVQLKDDSDIRGKWNLYAEAAKLDGEKKNVDIVWDFADNGILHTIATDSLGRTNEMRIEVKYIVEDGVLKKEVSPGRGKFETCKAVEKTADSMVLKCSFNYFFLKK</sequence>
<feature type="signal peptide" evidence="1">
    <location>
        <begin position="1"/>
        <end position="19"/>
    </location>
</feature>
<proteinExistence type="predicted"/>
<dbReference type="RefSeq" id="WP_005371605.1">
    <property type="nucleotide sequence ID" value="NZ_CM001475.1"/>
</dbReference>
<feature type="chain" id="PRO_5003613707" description="Lipocalin-like domain-containing protein" evidence="1">
    <location>
        <begin position="20"/>
        <end position="125"/>
    </location>
</feature>
<dbReference type="EMBL" id="CM001475">
    <property type="protein sequence ID" value="EIC29613.1"/>
    <property type="molecule type" value="Genomic_DNA"/>
</dbReference>
<name>H8GNM0_METAL</name>
<dbReference type="AlphaFoldDB" id="H8GNM0"/>
<keyword evidence="1" id="KW-0732">Signal</keyword>
<evidence type="ECO:0000256" key="1">
    <source>
        <dbReference type="SAM" id="SignalP"/>
    </source>
</evidence>
<accession>H8GNM0</accession>
<dbReference type="Proteomes" id="UP000005090">
    <property type="component" value="Chromosome"/>
</dbReference>
<evidence type="ECO:0000313" key="2">
    <source>
        <dbReference type="EMBL" id="EIC29613.1"/>
    </source>
</evidence>
<protein>
    <recommendedName>
        <fullName evidence="4">Lipocalin-like domain-containing protein</fullName>
    </recommendedName>
</protein>
<organism evidence="2 3">
    <name type="scientific">Methylomicrobium album BG8</name>
    <dbReference type="NCBI Taxonomy" id="686340"/>
    <lineage>
        <taxon>Bacteria</taxon>
        <taxon>Pseudomonadati</taxon>
        <taxon>Pseudomonadota</taxon>
        <taxon>Gammaproteobacteria</taxon>
        <taxon>Methylococcales</taxon>
        <taxon>Methylococcaceae</taxon>
        <taxon>Methylomicrobium</taxon>
    </lineage>
</organism>